<feature type="region of interest" description="Disordered" evidence="1">
    <location>
        <begin position="1"/>
        <end position="26"/>
    </location>
</feature>
<reference evidence="2" key="1">
    <citation type="submission" date="2014-09" db="EMBL/GenBank/DDBJ databases">
        <authorList>
            <person name="Magalhaes I.L.F."/>
            <person name="Oliveira U."/>
            <person name="Santos F.R."/>
            <person name="Vidigal T.H.D.A."/>
            <person name="Brescovit A.D."/>
            <person name="Santos A.J."/>
        </authorList>
    </citation>
    <scope>NUCLEOTIDE SEQUENCE</scope>
    <source>
        <tissue evidence="2">Shoot tissue taken approximately 20 cm above the soil surface</tissue>
    </source>
</reference>
<organism evidence="2">
    <name type="scientific">Arundo donax</name>
    <name type="common">Giant reed</name>
    <name type="synonym">Donax arundinaceus</name>
    <dbReference type="NCBI Taxonomy" id="35708"/>
    <lineage>
        <taxon>Eukaryota</taxon>
        <taxon>Viridiplantae</taxon>
        <taxon>Streptophyta</taxon>
        <taxon>Embryophyta</taxon>
        <taxon>Tracheophyta</taxon>
        <taxon>Spermatophyta</taxon>
        <taxon>Magnoliopsida</taxon>
        <taxon>Liliopsida</taxon>
        <taxon>Poales</taxon>
        <taxon>Poaceae</taxon>
        <taxon>PACMAD clade</taxon>
        <taxon>Arundinoideae</taxon>
        <taxon>Arundineae</taxon>
        <taxon>Arundo</taxon>
    </lineage>
</organism>
<protein>
    <submittedName>
        <fullName evidence="2">Uncharacterized protein</fullName>
    </submittedName>
</protein>
<dbReference type="AlphaFoldDB" id="A0A0A9AZ60"/>
<accession>A0A0A9AZ60</accession>
<dbReference type="EMBL" id="GBRH01245518">
    <property type="protein sequence ID" value="JAD52377.1"/>
    <property type="molecule type" value="Transcribed_RNA"/>
</dbReference>
<reference evidence="2" key="2">
    <citation type="journal article" date="2015" name="Data Brief">
        <title>Shoot transcriptome of the giant reed, Arundo donax.</title>
        <authorList>
            <person name="Barrero R.A."/>
            <person name="Guerrero F.D."/>
            <person name="Moolhuijzen P."/>
            <person name="Goolsby J.A."/>
            <person name="Tidwell J."/>
            <person name="Bellgard S.E."/>
            <person name="Bellgard M.I."/>
        </authorList>
    </citation>
    <scope>NUCLEOTIDE SEQUENCE</scope>
    <source>
        <tissue evidence="2">Shoot tissue taken approximately 20 cm above the soil surface</tissue>
    </source>
</reference>
<proteinExistence type="predicted"/>
<evidence type="ECO:0000313" key="2">
    <source>
        <dbReference type="EMBL" id="JAD52377.1"/>
    </source>
</evidence>
<sequence length="26" mass="2733">MQPPTAPRQSRNAGAAVPAKRGRSID</sequence>
<evidence type="ECO:0000256" key="1">
    <source>
        <dbReference type="SAM" id="MobiDB-lite"/>
    </source>
</evidence>
<name>A0A0A9AZ60_ARUDO</name>